<evidence type="ECO:0000313" key="2">
    <source>
        <dbReference type="EMBL" id="KAJ1370234.1"/>
    </source>
</evidence>
<comment type="caution">
    <text evidence="2">The sequence shown here is derived from an EMBL/GenBank/DDBJ whole genome shotgun (WGS) entry which is preliminary data.</text>
</comment>
<evidence type="ECO:0000313" key="3">
    <source>
        <dbReference type="Proteomes" id="UP001196413"/>
    </source>
</evidence>
<dbReference type="AlphaFoldDB" id="A0AAD5WH46"/>
<feature type="region of interest" description="Disordered" evidence="1">
    <location>
        <begin position="1"/>
        <end position="20"/>
    </location>
</feature>
<keyword evidence="3" id="KW-1185">Reference proteome</keyword>
<dbReference type="EMBL" id="JAHQIW010006757">
    <property type="protein sequence ID" value="KAJ1370234.1"/>
    <property type="molecule type" value="Genomic_DNA"/>
</dbReference>
<sequence length="78" mass="8978">MSNDGVLSSKKVNFPGREVPQTGIEREDYRMITKSLMEEHRTTITHEKAAVTNMVCGVPRALRIFRTWIQLSECKKKV</sequence>
<protein>
    <submittedName>
        <fullName evidence="2">Uncharacterized protein</fullName>
    </submittedName>
</protein>
<proteinExistence type="predicted"/>
<gene>
    <name evidence="2" type="ORF">KIN20_031923</name>
</gene>
<name>A0AAD5WH46_PARTN</name>
<organism evidence="2 3">
    <name type="scientific">Parelaphostrongylus tenuis</name>
    <name type="common">Meningeal worm</name>
    <dbReference type="NCBI Taxonomy" id="148309"/>
    <lineage>
        <taxon>Eukaryota</taxon>
        <taxon>Metazoa</taxon>
        <taxon>Ecdysozoa</taxon>
        <taxon>Nematoda</taxon>
        <taxon>Chromadorea</taxon>
        <taxon>Rhabditida</taxon>
        <taxon>Rhabditina</taxon>
        <taxon>Rhabditomorpha</taxon>
        <taxon>Strongyloidea</taxon>
        <taxon>Metastrongylidae</taxon>
        <taxon>Parelaphostrongylus</taxon>
    </lineage>
</organism>
<dbReference type="Proteomes" id="UP001196413">
    <property type="component" value="Unassembled WGS sequence"/>
</dbReference>
<reference evidence="2" key="1">
    <citation type="submission" date="2021-06" db="EMBL/GenBank/DDBJ databases">
        <title>Parelaphostrongylus tenuis whole genome reference sequence.</title>
        <authorList>
            <person name="Garwood T.J."/>
            <person name="Larsen P.A."/>
            <person name="Fountain-Jones N.M."/>
            <person name="Garbe J.R."/>
            <person name="Macchietto M.G."/>
            <person name="Kania S.A."/>
            <person name="Gerhold R.W."/>
            <person name="Richards J.E."/>
            <person name="Wolf T.M."/>
        </authorList>
    </citation>
    <scope>NUCLEOTIDE SEQUENCE</scope>
    <source>
        <strain evidence="2">MNPRO001-30</strain>
        <tissue evidence="2">Meninges</tissue>
    </source>
</reference>
<accession>A0AAD5WH46</accession>
<evidence type="ECO:0000256" key="1">
    <source>
        <dbReference type="SAM" id="MobiDB-lite"/>
    </source>
</evidence>